<dbReference type="HOGENOM" id="CLU_3173924_0_0_9"/>
<dbReference type="EMBL" id="CP002644">
    <property type="protein sequence ID" value="AER19297.1"/>
    <property type="molecule type" value="Genomic_DNA"/>
</dbReference>
<proteinExistence type="predicted"/>
<dbReference type="KEGG" id="ssk:SSUD12_0986"/>
<dbReference type="PATRIC" id="fig|1004952.3.peg.966"/>
<accession>G7SFR6</accession>
<dbReference type="AlphaFoldDB" id="G7SFR6"/>
<organism evidence="1 2">
    <name type="scientific">Streptococcus suis D12</name>
    <dbReference type="NCBI Taxonomy" id="1004952"/>
    <lineage>
        <taxon>Bacteria</taxon>
        <taxon>Bacillati</taxon>
        <taxon>Bacillota</taxon>
        <taxon>Bacilli</taxon>
        <taxon>Lactobacillales</taxon>
        <taxon>Streptococcaceae</taxon>
        <taxon>Streptococcus</taxon>
    </lineage>
</organism>
<evidence type="ECO:0000313" key="2">
    <source>
        <dbReference type="Proteomes" id="UP000008845"/>
    </source>
</evidence>
<protein>
    <submittedName>
        <fullName evidence="1">Uncharacterized protein</fullName>
    </submittedName>
</protein>
<name>G7SFR6_STRSU</name>
<gene>
    <name evidence="1" type="ORF">SSUD12_0986</name>
</gene>
<evidence type="ECO:0000313" key="1">
    <source>
        <dbReference type="EMBL" id="AER19297.1"/>
    </source>
</evidence>
<sequence>MSEKLQWSFSACYDFEPVFLEEKNKKTTSYAGGCQGFELPFLFPVII</sequence>
<dbReference type="Proteomes" id="UP000008845">
    <property type="component" value="Chromosome"/>
</dbReference>
<reference evidence="1 2" key="1">
    <citation type="journal article" date="2011" name="BMC Genomics">
        <title>Comparative Genomic Analysis of Streptococcus suis reveals significant genomic diversity among different serotypes.</title>
        <authorList>
            <person name="Zhang A."/>
            <person name="Yang M."/>
            <person name="Hu P."/>
            <person name="Wu J."/>
            <person name="Chen B."/>
            <person name="Hua Y."/>
            <person name="Yu J."/>
            <person name="Chen H."/>
            <person name="Xiao J."/>
            <person name="Jin M."/>
        </authorList>
    </citation>
    <scope>NUCLEOTIDE SEQUENCE [LARGE SCALE GENOMIC DNA]</scope>
    <source>
        <strain evidence="1">D12</strain>
    </source>
</reference>